<evidence type="ECO:0000256" key="3">
    <source>
        <dbReference type="ARBA" id="ARBA00022679"/>
    </source>
</evidence>
<dbReference type="InterPro" id="IPR029063">
    <property type="entry name" value="SAM-dependent_MTases_sf"/>
</dbReference>
<keyword evidence="3" id="KW-0808">Transferase</keyword>
<organism evidence="7 8">
    <name type="scientific">Cerrena zonata</name>
    <dbReference type="NCBI Taxonomy" id="2478898"/>
    <lineage>
        <taxon>Eukaryota</taxon>
        <taxon>Fungi</taxon>
        <taxon>Dikarya</taxon>
        <taxon>Basidiomycota</taxon>
        <taxon>Agaricomycotina</taxon>
        <taxon>Agaricomycetes</taxon>
        <taxon>Polyporales</taxon>
        <taxon>Cerrenaceae</taxon>
        <taxon>Cerrena</taxon>
    </lineage>
</organism>
<evidence type="ECO:0000256" key="5">
    <source>
        <dbReference type="ARBA" id="ARBA00022939"/>
    </source>
</evidence>
<keyword evidence="2" id="KW-0489">Methyltransferase</keyword>
<protein>
    <recommendedName>
        <fullName evidence="1">catechol O-methyltransferase</fullName>
        <ecNumber evidence="1">2.1.1.6</ecNumber>
    </recommendedName>
</protein>
<sequence length="241" mass="27487">MGKDTTFFDDGREEQLIDFIFSLPENELNQLKGNPIKVLEKIDEFSLTQSFLMNIGKVKGKMITDIIEKEKPKTLVEIGGYIGYSAIFEKFADIARKLIDLAGLSHKVRIIVGKAHHNLVSFESELTRKTGDYVSVDFVFIDHWWVQYVPDFRVLESLNLIRPGTVIVADNIWNPPPGAPDYLRYVKGSPQDRKIHNEAVENINGKHFTGRWNIIYDSKTVEVKPISDAIEVTKCLQYLTG</sequence>
<dbReference type="AlphaFoldDB" id="A0AAW0FNC9"/>
<proteinExistence type="inferred from homology"/>
<name>A0AAW0FNC9_9APHY</name>
<comment type="caution">
    <text evidence="7">The sequence shown here is derived from an EMBL/GenBank/DDBJ whole genome shotgun (WGS) entry which is preliminary data.</text>
</comment>
<keyword evidence="5" id="KW-0128">Catecholamine metabolism</keyword>
<dbReference type="Pfam" id="PF01596">
    <property type="entry name" value="Methyltransf_3"/>
    <property type="match status" value="1"/>
</dbReference>
<dbReference type="PANTHER" id="PTHR43836:SF2">
    <property type="entry name" value="CATECHOL O-METHYLTRANSFERASE 1-RELATED"/>
    <property type="match status" value="1"/>
</dbReference>
<evidence type="ECO:0000313" key="7">
    <source>
        <dbReference type="EMBL" id="KAK7678871.1"/>
    </source>
</evidence>
<dbReference type="EC" id="2.1.1.6" evidence="1"/>
<comment type="similarity">
    <text evidence="6">Belongs to the class I-like SAM-binding methyltransferase superfamily. Cation-dependent O-methyltransferase family.</text>
</comment>
<dbReference type="InterPro" id="IPR002935">
    <property type="entry name" value="SAM_O-MeTrfase"/>
</dbReference>
<dbReference type="GO" id="GO:0006584">
    <property type="term" value="P:catecholamine metabolic process"/>
    <property type="evidence" value="ECO:0007669"/>
    <property type="project" value="UniProtKB-KW"/>
</dbReference>
<evidence type="ECO:0000256" key="2">
    <source>
        <dbReference type="ARBA" id="ARBA00022603"/>
    </source>
</evidence>
<reference evidence="7 8" key="1">
    <citation type="submission" date="2022-09" db="EMBL/GenBank/DDBJ databases">
        <authorList>
            <person name="Palmer J.M."/>
        </authorList>
    </citation>
    <scope>NUCLEOTIDE SEQUENCE [LARGE SCALE GENOMIC DNA]</scope>
    <source>
        <strain evidence="7 8">DSM 7382</strain>
    </source>
</reference>
<keyword evidence="4" id="KW-0949">S-adenosyl-L-methionine</keyword>
<evidence type="ECO:0000256" key="6">
    <source>
        <dbReference type="ARBA" id="ARBA00023453"/>
    </source>
</evidence>
<evidence type="ECO:0000256" key="1">
    <source>
        <dbReference type="ARBA" id="ARBA00012880"/>
    </source>
</evidence>
<dbReference type="GO" id="GO:0016206">
    <property type="term" value="F:catechol O-methyltransferase activity"/>
    <property type="evidence" value="ECO:0007669"/>
    <property type="project" value="UniProtKB-EC"/>
</dbReference>
<accession>A0AAW0FNC9</accession>
<dbReference type="Proteomes" id="UP001385951">
    <property type="component" value="Unassembled WGS sequence"/>
</dbReference>
<dbReference type="PROSITE" id="PS51682">
    <property type="entry name" value="SAM_OMT_I"/>
    <property type="match status" value="1"/>
</dbReference>
<gene>
    <name evidence="7" type="ORF">QCA50_018174</name>
</gene>
<dbReference type="PANTHER" id="PTHR43836">
    <property type="entry name" value="CATECHOL O-METHYLTRANSFERASE 1-RELATED"/>
    <property type="match status" value="1"/>
</dbReference>
<dbReference type="EMBL" id="JASBNA010000066">
    <property type="protein sequence ID" value="KAK7678871.1"/>
    <property type="molecule type" value="Genomic_DNA"/>
</dbReference>
<dbReference type="Gene3D" id="3.40.50.150">
    <property type="entry name" value="Vaccinia Virus protein VP39"/>
    <property type="match status" value="2"/>
</dbReference>
<keyword evidence="8" id="KW-1185">Reference proteome</keyword>
<evidence type="ECO:0000256" key="4">
    <source>
        <dbReference type="ARBA" id="ARBA00022691"/>
    </source>
</evidence>
<evidence type="ECO:0000313" key="8">
    <source>
        <dbReference type="Proteomes" id="UP001385951"/>
    </source>
</evidence>
<dbReference type="SUPFAM" id="SSF53335">
    <property type="entry name" value="S-adenosyl-L-methionine-dependent methyltransferases"/>
    <property type="match status" value="1"/>
</dbReference>
<dbReference type="GO" id="GO:0032259">
    <property type="term" value="P:methylation"/>
    <property type="evidence" value="ECO:0007669"/>
    <property type="project" value="UniProtKB-KW"/>
</dbReference>